<dbReference type="Gene3D" id="3.40.640.10">
    <property type="entry name" value="Type I PLP-dependent aspartate aminotransferase-like (Major domain)"/>
    <property type="match status" value="2"/>
</dbReference>
<protein>
    <submittedName>
        <fullName evidence="3">Aminotransferase class III-fold pyridoxal phosphate-dependent enzyme</fullName>
    </submittedName>
</protein>
<dbReference type="Proteomes" id="UP001329151">
    <property type="component" value="Chromosome"/>
</dbReference>
<evidence type="ECO:0000256" key="2">
    <source>
        <dbReference type="ARBA" id="ARBA00022898"/>
    </source>
</evidence>
<dbReference type="InterPro" id="IPR015424">
    <property type="entry name" value="PyrdxlP-dep_Trfase"/>
</dbReference>
<dbReference type="SUPFAM" id="SSF53383">
    <property type="entry name" value="PLP-dependent transferases"/>
    <property type="match status" value="1"/>
</dbReference>
<keyword evidence="3" id="KW-0032">Aminotransferase</keyword>
<proteinExistence type="predicted"/>
<comment type="cofactor">
    <cofactor evidence="1">
        <name>pyridoxal 5'-phosphate</name>
        <dbReference type="ChEBI" id="CHEBI:597326"/>
    </cofactor>
</comment>
<dbReference type="Pfam" id="PF00202">
    <property type="entry name" value="Aminotran_3"/>
    <property type="match status" value="1"/>
</dbReference>
<evidence type="ECO:0000313" key="4">
    <source>
        <dbReference type="Proteomes" id="UP001329151"/>
    </source>
</evidence>
<name>A0AA86JFU3_9BURK</name>
<dbReference type="EMBL" id="AP028947">
    <property type="protein sequence ID" value="BET26211.1"/>
    <property type="molecule type" value="Genomic_DNA"/>
</dbReference>
<dbReference type="Gene3D" id="3.90.1150.10">
    <property type="entry name" value="Aspartate Aminotransferase, domain 1"/>
    <property type="match status" value="2"/>
</dbReference>
<dbReference type="RefSeq" id="WP_130556300.1">
    <property type="nucleotide sequence ID" value="NZ_AP028947.1"/>
</dbReference>
<dbReference type="InterPro" id="IPR015422">
    <property type="entry name" value="PyrdxlP-dep_Trfase_small"/>
</dbReference>
<accession>A0AA86JFU3</accession>
<keyword evidence="3" id="KW-0808">Transferase</keyword>
<dbReference type="InterPro" id="IPR015421">
    <property type="entry name" value="PyrdxlP-dep_Trfase_major"/>
</dbReference>
<dbReference type="AlphaFoldDB" id="A0AA86JFU3"/>
<evidence type="ECO:0000313" key="3">
    <source>
        <dbReference type="EMBL" id="BET26211.1"/>
    </source>
</evidence>
<dbReference type="PANTHER" id="PTHR43713:SF3">
    <property type="entry name" value="GLUTAMATE-1-SEMIALDEHYDE 2,1-AMINOMUTASE 1, CHLOROPLASTIC-RELATED"/>
    <property type="match status" value="1"/>
</dbReference>
<sequence length="562" mass="63176">MNLDNLTLMIGASAGAYLVLKAHRRLQLSRAKHPGLSGHVRMAKRVSKLIPHYSLEGDAFFDCDNAGTVIANKRHDGFHRLSASLLQRSPQGKHLLEQAISSISDAQFTHRYRVPFQFRTMVNAHLLPALFLKKSEGVRLWDVDGNEYIDVTGAYGTNLLGYDIYKSFIRQAAQDMDELGPVLGPYHPVVLDNTRRILALAGQDEISYHMSGTEAVMQAVRLAQYHTGKQRIVRFAGAYHGWWGDVQPGIGNPVSADRTLTLQEMSQRTLQVLASRKDIACVLANPLQALHPNANAPGDSALISSGRKAGYDKEAYTRWLKQLRQVCTANGIVLILDEVFLGFRLAKGGAQDYFGVRADMVTYGKTLGGGLPVGVLCGKAELMKRYRTDKPADICFARGTFNSQPYVMQTMNLFLKHIDSPDVERMYQTVDTLWNSRRAALNKRLSELELPVEVQNMTSIFTILYNTPSRFNWMFQFYLLQAGVMLSWVGSGRMIFSHNYSDIDFDVFSDRFIEAARCMQADGWWETGEACNSNKKIQRRVLKETWRALTSSMGSINWPLSK</sequence>
<dbReference type="InterPro" id="IPR049704">
    <property type="entry name" value="Aminotrans_3_PPA_site"/>
</dbReference>
<keyword evidence="4" id="KW-1185">Reference proteome</keyword>
<dbReference type="GO" id="GO:0030170">
    <property type="term" value="F:pyridoxal phosphate binding"/>
    <property type="evidence" value="ECO:0007669"/>
    <property type="project" value="InterPro"/>
</dbReference>
<gene>
    <name evidence="3" type="ORF">RGQ30_17120</name>
</gene>
<dbReference type="KEGG" id="lto:RGQ30_17120"/>
<organism evidence="3 4">
    <name type="scientific">Limnobacter thiooxidans</name>
    <dbReference type="NCBI Taxonomy" id="131080"/>
    <lineage>
        <taxon>Bacteria</taxon>
        <taxon>Pseudomonadati</taxon>
        <taxon>Pseudomonadota</taxon>
        <taxon>Betaproteobacteria</taxon>
        <taxon>Burkholderiales</taxon>
        <taxon>Burkholderiaceae</taxon>
        <taxon>Limnobacter</taxon>
    </lineage>
</organism>
<dbReference type="GO" id="GO:0008483">
    <property type="term" value="F:transaminase activity"/>
    <property type="evidence" value="ECO:0007669"/>
    <property type="project" value="UniProtKB-KW"/>
</dbReference>
<evidence type="ECO:0000256" key="1">
    <source>
        <dbReference type="ARBA" id="ARBA00001933"/>
    </source>
</evidence>
<dbReference type="InterPro" id="IPR005814">
    <property type="entry name" value="Aminotrans_3"/>
</dbReference>
<keyword evidence="2" id="KW-0663">Pyridoxal phosphate</keyword>
<reference evidence="3 4" key="1">
    <citation type="submission" date="2023-10" db="EMBL/GenBank/DDBJ databases">
        <title>Complete Genome Sequence of Limnobacter thiooxidans CS-K2T, Isolated from freshwater lake sediments in Bavaria, Germany.</title>
        <authorList>
            <person name="Naruki M."/>
            <person name="Watanabe A."/>
            <person name="Warashina T."/>
            <person name="Morita T."/>
            <person name="Arakawa K."/>
        </authorList>
    </citation>
    <scope>NUCLEOTIDE SEQUENCE [LARGE SCALE GENOMIC DNA]</scope>
    <source>
        <strain evidence="3 4">CS-K2</strain>
    </source>
</reference>
<dbReference type="PANTHER" id="PTHR43713">
    <property type="entry name" value="GLUTAMATE-1-SEMIALDEHYDE 2,1-AMINOMUTASE"/>
    <property type="match status" value="1"/>
</dbReference>
<dbReference type="PROSITE" id="PS00600">
    <property type="entry name" value="AA_TRANSFER_CLASS_3"/>
    <property type="match status" value="1"/>
</dbReference>